<keyword evidence="5" id="KW-1185">Reference proteome</keyword>
<gene>
    <name evidence="4" type="ORF">PECAL_1P19250</name>
</gene>
<dbReference type="Proteomes" id="UP000789595">
    <property type="component" value="Unassembled WGS sequence"/>
</dbReference>
<dbReference type="GO" id="GO:0006913">
    <property type="term" value="P:nucleocytoplasmic transport"/>
    <property type="evidence" value="ECO:0007669"/>
    <property type="project" value="TreeGrafter"/>
</dbReference>
<proteinExistence type="predicted"/>
<sequence length="380" mass="39888">MAPSAISKFSNYAASQGRPDLAELLPTEEGAPVVIELGAANASRLLDDEDAEVIAEGSKDAGLWIEKVALPHHSVGDAGAAHLAKLSMCKALDLTANGLSAKGLEAITEAMTGVTSLKLGWNALGRAGGEIVAKAMGRPGCPLKELDLSHCEIDAPGLIAICAVLRHEETAPPIEILDLGSNKLFCETHEDVAKQVSTCVGLNKTLKVLRLRNLRFDDACAGYISDAIRVNKSLTEVDLSANRICAAGAAALAGALYDACFTARRKQMEPEPPLKKLDLSRNVVGDGGAAALAEMIAADPSLTELRVCNNGIRDEGGAALATACLAKTHLEYLAMWGNTFGPKACAAIDHLDNGDHDAFVDLDVRTYEVDGKLKASRANK</sequence>
<dbReference type="OrthoDB" id="106882at2759"/>
<dbReference type="Pfam" id="PF13516">
    <property type="entry name" value="LRR_6"/>
    <property type="match status" value="4"/>
</dbReference>
<name>A0A8J2WSG1_9STRA</name>
<protein>
    <submittedName>
        <fullName evidence="4">Uncharacterized protein</fullName>
    </submittedName>
</protein>
<dbReference type="GO" id="GO:0005634">
    <property type="term" value="C:nucleus"/>
    <property type="evidence" value="ECO:0007669"/>
    <property type="project" value="TreeGrafter"/>
</dbReference>
<evidence type="ECO:0000313" key="4">
    <source>
        <dbReference type="EMBL" id="CAH0365484.1"/>
    </source>
</evidence>
<dbReference type="SMART" id="SM00368">
    <property type="entry name" value="LRR_RI"/>
    <property type="match status" value="8"/>
</dbReference>
<dbReference type="GO" id="GO:0048471">
    <property type="term" value="C:perinuclear region of cytoplasm"/>
    <property type="evidence" value="ECO:0007669"/>
    <property type="project" value="TreeGrafter"/>
</dbReference>
<dbReference type="GO" id="GO:0031267">
    <property type="term" value="F:small GTPase binding"/>
    <property type="evidence" value="ECO:0007669"/>
    <property type="project" value="TreeGrafter"/>
</dbReference>
<dbReference type="EMBL" id="CAKKNE010000001">
    <property type="protein sequence ID" value="CAH0365484.1"/>
    <property type="molecule type" value="Genomic_DNA"/>
</dbReference>
<evidence type="ECO:0000256" key="3">
    <source>
        <dbReference type="ARBA" id="ARBA00022737"/>
    </source>
</evidence>
<evidence type="ECO:0000256" key="2">
    <source>
        <dbReference type="ARBA" id="ARBA00022614"/>
    </source>
</evidence>
<comment type="caution">
    <text evidence="4">The sequence shown here is derived from an EMBL/GenBank/DDBJ whole genome shotgun (WGS) entry which is preliminary data.</text>
</comment>
<dbReference type="AlphaFoldDB" id="A0A8J2WSG1"/>
<keyword evidence="2" id="KW-0433">Leucine-rich repeat</keyword>
<dbReference type="InterPro" id="IPR032675">
    <property type="entry name" value="LRR_dom_sf"/>
</dbReference>
<keyword evidence="1" id="KW-0343">GTPase activation</keyword>
<dbReference type="GO" id="GO:0005829">
    <property type="term" value="C:cytosol"/>
    <property type="evidence" value="ECO:0007669"/>
    <property type="project" value="TreeGrafter"/>
</dbReference>
<dbReference type="PANTHER" id="PTHR24113">
    <property type="entry name" value="RAN GTPASE-ACTIVATING PROTEIN 1"/>
    <property type="match status" value="1"/>
</dbReference>
<dbReference type="Gene3D" id="3.80.10.10">
    <property type="entry name" value="Ribonuclease Inhibitor"/>
    <property type="match status" value="3"/>
</dbReference>
<keyword evidence="3" id="KW-0677">Repeat</keyword>
<evidence type="ECO:0000256" key="1">
    <source>
        <dbReference type="ARBA" id="ARBA00022468"/>
    </source>
</evidence>
<accession>A0A8J2WSG1</accession>
<reference evidence="4" key="1">
    <citation type="submission" date="2021-11" db="EMBL/GenBank/DDBJ databases">
        <authorList>
            <consortium name="Genoscope - CEA"/>
            <person name="William W."/>
        </authorList>
    </citation>
    <scope>NUCLEOTIDE SEQUENCE</scope>
</reference>
<dbReference type="InterPro" id="IPR001611">
    <property type="entry name" value="Leu-rich_rpt"/>
</dbReference>
<dbReference type="PANTHER" id="PTHR24113:SF12">
    <property type="entry name" value="RAN GTPASE-ACTIVATING PROTEIN 1"/>
    <property type="match status" value="1"/>
</dbReference>
<evidence type="ECO:0000313" key="5">
    <source>
        <dbReference type="Proteomes" id="UP000789595"/>
    </source>
</evidence>
<organism evidence="4 5">
    <name type="scientific">Pelagomonas calceolata</name>
    <dbReference type="NCBI Taxonomy" id="35677"/>
    <lineage>
        <taxon>Eukaryota</taxon>
        <taxon>Sar</taxon>
        <taxon>Stramenopiles</taxon>
        <taxon>Ochrophyta</taxon>
        <taxon>Pelagophyceae</taxon>
        <taxon>Pelagomonadales</taxon>
        <taxon>Pelagomonadaceae</taxon>
        <taxon>Pelagomonas</taxon>
    </lineage>
</organism>
<dbReference type="InterPro" id="IPR027038">
    <property type="entry name" value="RanGap"/>
</dbReference>
<dbReference type="SUPFAM" id="SSF52047">
    <property type="entry name" value="RNI-like"/>
    <property type="match status" value="1"/>
</dbReference>
<dbReference type="GO" id="GO:0005096">
    <property type="term" value="F:GTPase activator activity"/>
    <property type="evidence" value="ECO:0007669"/>
    <property type="project" value="UniProtKB-KW"/>
</dbReference>